<keyword evidence="3" id="KW-1133">Transmembrane helix</keyword>
<dbReference type="PANTHER" id="PTHR21385">
    <property type="entry name" value="ZINC FINGER PROTEIN-RELATED"/>
    <property type="match status" value="1"/>
</dbReference>
<keyword evidence="3" id="KW-0812">Transmembrane</keyword>
<gene>
    <name evidence="7" type="primary">LOC118273745</name>
</gene>
<dbReference type="GeneID" id="118273745"/>
<keyword evidence="3" id="KW-0472">Membrane</keyword>
<evidence type="ECO:0000256" key="2">
    <source>
        <dbReference type="SAM" id="MobiDB-lite"/>
    </source>
</evidence>
<keyword evidence="1" id="KW-0863">Zinc-finger</keyword>
<evidence type="ECO:0000256" key="3">
    <source>
        <dbReference type="SAM" id="Phobius"/>
    </source>
</evidence>
<feature type="signal peptide" evidence="4">
    <location>
        <begin position="1"/>
        <end position="25"/>
    </location>
</feature>
<dbReference type="PROSITE" id="PS00028">
    <property type="entry name" value="ZINC_FINGER_C2H2_1"/>
    <property type="match status" value="1"/>
</dbReference>
<feature type="transmembrane region" description="Helical" evidence="3">
    <location>
        <begin position="319"/>
        <end position="344"/>
    </location>
</feature>
<keyword evidence="1" id="KW-0862">Zinc</keyword>
<evidence type="ECO:0000313" key="6">
    <source>
        <dbReference type="Proteomes" id="UP000829999"/>
    </source>
</evidence>
<keyword evidence="1" id="KW-0479">Metal-binding</keyword>
<evidence type="ECO:0000256" key="1">
    <source>
        <dbReference type="PROSITE-ProRule" id="PRU00042"/>
    </source>
</evidence>
<dbReference type="RefSeq" id="XP_050551311.1">
    <property type="nucleotide sequence ID" value="XM_050695354.1"/>
</dbReference>
<feature type="region of interest" description="Disordered" evidence="2">
    <location>
        <begin position="164"/>
        <end position="239"/>
    </location>
</feature>
<evidence type="ECO:0000256" key="4">
    <source>
        <dbReference type="SAM" id="SignalP"/>
    </source>
</evidence>
<accession>A0A9R0DR55</accession>
<feature type="chain" id="PRO_5040285600" evidence="4">
    <location>
        <begin position="26"/>
        <end position="411"/>
    </location>
</feature>
<keyword evidence="4" id="KW-0732">Signal</keyword>
<dbReference type="Proteomes" id="UP000829999">
    <property type="component" value="Chromosome 1"/>
</dbReference>
<dbReference type="AlphaFoldDB" id="A0A9R0DR55"/>
<keyword evidence="6" id="KW-1185">Reference proteome</keyword>
<feature type="domain" description="C2H2-type" evidence="5">
    <location>
        <begin position="86"/>
        <end position="114"/>
    </location>
</feature>
<protein>
    <submittedName>
        <fullName evidence="7">Uncharacterized protein LOC118273745 isoform X4</fullName>
    </submittedName>
</protein>
<sequence length="411" mass="46731">MRTTSFSLEVLALLFLTLIPWPGPSVFKITCSRDNSKIVRKVIENKWLPVLERFQVKLPLECPFHPARDIFAPQHAAKLQHRPSQWTCAFCGKSFYEERHLDTHFDQRHKNQINKAEDAVCLADYCDIMRCQVLVAHGLLSGTGGPSTDIEVWQDVESVKKALAPAATRSVARVNARRRHRARTAPPPPIEDCPRSEADVREEESEPDEKRTEDNDSDANQTAELCDADTVESSLPPDSRHKRLADLQAERAACDPTRLQTLKVRCERIVHSCIATLLLHLTQHQFTELEEEMQRAVCWYLSCDRYWEDTAPSARAFPWPLLLALATGLALALCMCYYIIWIVFDSEEGSVAGSASVSMTTHSSPTRGERLAADDAMLDDPDHDDHYIYVTYPPELKRRLLESCYNRTTRL</sequence>
<dbReference type="GO" id="GO:0008270">
    <property type="term" value="F:zinc ion binding"/>
    <property type="evidence" value="ECO:0007669"/>
    <property type="project" value="UniProtKB-KW"/>
</dbReference>
<organism evidence="6 7">
    <name type="scientific">Spodoptera frugiperda</name>
    <name type="common">Fall armyworm</name>
    <dbReference type="NCBI Taxonomy" id="7108"/>
    <lineage>
        <taxon>Eukaryota</taxon>
        <taxon>Metazoa</taxon>
        <taxon>Ecdysozoa</taxon>
        <taxon>Arthropoda</taxon>
        <taxon>Hexapoda</taxon>
        <taxon>Insecta</taxon>
        <taxon>Pterygota</taxon>
        <taxon>Neoptera</taxon>
        <taxon>Endopterygota</taxon>
        <taxon>Lepidoptera</taxon>
        <taxon>Glossata</taxon>
        <taxon>Ditrysia</taxon>
        <taxon>Noctuoidea</taxon>
        <taxon>Noctuidae</taxon>
        <taxon>Amphipyrinae</taxon>
        <taxon>Spodoptera</taxon>
    </lineage>
</organism>
<dbReference type="InterPro" id="IPR013087">
    <property type="entry name" value="Znf_C2H2_type"/>
</dbReference>
<dbReference type="PANTHER" id="PTHR21385:SF0">
    <property type="entry name" value="RE51073P"/>
    <property type="match status" value="1"/>
</dbReference>
<proteinExistence type="predicted"/>
<reference evidence="7" key="1">
    <citation type="submission" date="2025-08" db="UniProtKB">
        <authorList>
            <consortium name="RefSeq"/>
        </authorList>
    </citation>
    <scope>IDENTIFICATION</scope>
    <source>
        <tissue evidence="7">Whole larval tissue</tissue>
    </source>
</reference>
<name>A0A9R0DR55_SPOFR</name>
<evidence type="ECO:0000259" key="5">
    <source>
        <dbReference type="PROSITE" id="PS50157"/>
    </source>
</evidence>
<evidence type="ECO:0000313" key="7">
    <source>
        <dbReference type="RefSeq" id="XP_050551311.1"/>
    </source>
</evidence>
<dbReference type="PROSITE" id="PS50157">
    <property type="entry name" value="ZINC_FINGER_C2H2_2"/>
    <property type="match status" value="1"/>
</dbReference>